<protein>
    <recommendedName>
        <fullName evidence="6">Major facilitator superfamily (MFS) profile domain-containing protein</fullName>
    </recommendedName>
</protein>
<feature type="domain" description="Major facilitator superfamily (MFS) profile" evidence="6">
    <location>
        <begin position="1"/>
        <end position="185"/>
    </location>
</feature>
<keyword evidence="8" id="KW-1185">Reference proteome</keyword>
<dbReference type="GO" id="GO:0005351">
    <property type="term" value="F:carbohydrate:proton symporter activity"/>
    <property type="evidence" value="ECO:0007669"/>
    <property type="project" value="TreeGrafter"/>
</dbReference>
<dbReference type="Gene3D" id="1.20.1250.20">
    <property type="entry name" value="MFS general substrate transporter like domains"/>
    <property type="match status" value="1"/>
</dbReference>
<evidence type="ECO:0000256" key="5">
    <source>
        <dbReference type="ARBA" id="ARBA00023136"/>
    </source>
</evidence>
<dbReference type="PROSITE" id="PS50850">
    <property type="entry name" value="MFS"/>
    <property type="match status" value="1"/>
</dbReference>
<dbReference type="EMBL" id="NCSJ02000159">
    <property type="protein sequence ID" value="RFU28574.1"/>
    <property type="molecule type" value="Genomic_DNA"/>
</dbReference>
<evidence type="ECO:0000256" key="3">
    <source>
        <dbReference type="ARBA" id="ARBA00022692"/>
    </source>
</evidence>
<reference evidence="7 8" key="1">
    <citation type="submission" date="2018-05" db="EMBL/GenBank/DDBJ databases">
        <title>Draft genome sequence of Scytalidium lignicola DSM 105466, a ubiquitous saprotrophic fungus.</title>
        <authorList>
            <person name="Buettner E."/>
            <person name="Gebauer A.M."/>
            <person name="Hofrichter M."/>
            <person name="Liers C."/>
            <person name="Kellner H."/>
        </authorList>
    </citation>
    <scope>NUCLEOTIDE SEQUENCE [LARGE SCALE GENOMIC DNA]</scope>
    <source>
        <strain evidence="7 8">DSM 105466</strain>
    </source>
</reference>
<evidence type="ECO:0000256" key="2">
    <source>
        <dbReference type="ARBA" id="ARBA00010992"/>
    </source>
</evidence>
<evidence type="ECO:0000256" key="1">
    <source>
        <dbReference type="ARBA" id="ARBA00004141"/>
    </source>
</evidence>
<dbReference type="OrthoDB" id="6612291at2759"/>
<dbReference type="InterPro" id="IPR036259">
    <property type="entry name" value="MFS_trans_sf"/>
</dbReference>
<dbReference type="GO" id="GO:0016020">
    <property type="term" value="C:membrane"/>
    <property type="evidence" value="ECO:0007669"/>
    <property type="project" value="UniProtKB-SubCell"/>
</dbReference>
<comment type="subcellular location">
    <subcellularLocation>
        <location evidence="1">Membrane</location>
        <topology evidence="1">Multi-pass membrane protein</topology>
    </subcellularLocation>
</comment>
<feature type="non-terminal residue" evidence="7">
    <location>
        <position position="255"/>
    </location>
</feature>
<evidence type="ECO:0000259" key="6">
    <source>
        <dbReference type="PROSITE" id="PS50850"/>
    </source>
</evidence>
<dbReference type="PANTHER" id="PTHR48022:SF11">
    <property type="entry name" value="MONOSACCHARIDE TRANSPORTER (HXT8), PUTATIVE (AFU_ORTHOLOGUE AFUA_2G08120)-RELATED"/>
    <property type="match status" value="1"/>
</dbReference>
<organism evidence="7 8">
    <name type="scientific">Scytalidium lignicola</name>
    <name type="common">Hyphomycete</name>
    <dbReference type="NCBI Taxonomy" id="5539"/>
    <lineage>
        <taxon>Eukaryota</taxon>
        <taxon>Fungi</taxon>
        <taxon>Dikarya</taxon>
        <taxon>Ascomycota</taxon>
        <taxon>Pezizomycotina</taxon>
        <taxon>Leotiomycetes</taxon>
        <taxon>Leotiomycetes incertae sedis</taxon>
        <taxon>Scytalidium</taxon>
    </lineage>
</organism>
<gene>
    <name evidence="7" type="ORF">B7463_g7789</name>
</gene>
<dbReference type="AlphaFoldDB" id="A0A3E2H5A5"/>
<keyword evidence="3" id="KW-0812">Transmembrane</keyword>
<dbReference type="SUPFAM" id="SSF103473">
    <property type="entry name" value="MFS general substrate transporter"/>
    <property type="match status" value="1"/>
</dbReference>
<dbReference type="Pfam" id="PF00083">
    <property type="entry name" value="Sugar_tr"/>
    <property type="match status" value="1"/>
</dbReference>
<dbReference type="PANTHER" id="PTHR48022">
    <property type="entry name" value="PLASTIDIC GLUCOSE TRANSPORTER 4"/>
    <property type="match status" value="1"/>
</dbReference>
<sequence length="255" mass="28245">MFLEFLFQSTGVLVVNNYQVLLYSNLGVTGSVPLMLYAVYCSWAGVVNYMSTLFIDKIGRVKMMIWGVICSISCIILLMVMIALYGGTTNKIGNGFGVFFLFFYVTCYGFGIDPVVYVYMSELFPTHLRAQGVSMGLASFLGSALVYNEVAGTAFATIGWKYYLVFICVTISGIPFLVFCCPETKGLTLEEVGQLFGDEVGLDLTHMTAEQREELDRTLLSQDAKDLIGKVAEEQGFVTRDKPSTEILHVERVSV</sequence>
<keyword evidence="5" id="KW-0472">Membrane</keyword>
<comment type="caution">
    <text evidence="7">The sequence shown here is derived from an EMBL/GenBank/DDBJ whole genome shotgun (WGS) entry which is preliminary data.</text>
</comment>
<proteinExistence type="inferred from homology"/>
<dbReference type="InterPro" id="IPR005828">
    <property type="entry name" value="MFS_sugar_transport-like"/>
</dbReference>
<evidence type="ECO:0000256" key="4">
    <source>
        <dbReference type="ARBA" id="ARBA00022989"/>
    </source>
</evidence>
<evidence type="ECO:0000313" key="7">
    <source>
        <dbReference type="EMBL" id="RFU28574.1"/>
    </source>
</evidence>
<evidence type="ECO:0000313" key="8">
    <source>
        <dbReference type="Proteomes" id="UP000258309"/>
    </source>
</evidence>
<dbReference type="InterPro" id="IPR020846">
    <property type="entry name" value="MFS_dom"/>
</dbReference>
<keyword evidence="4" id="KW-1133">Transmembrane helix</keyword>
<dbReference type="InterPro" id="IPR050360">
    <property type="entry name" value="MFS_Sugar_Transporters"/>
</dbReference>
<accession>A0A3E2H5A5</accession>
<name>A0A3E2H5A5_SCYLI</name>
<dbReference type="Proteomes" id="UP000258309">
    <property type="component" value="Unassembled WGS sequence"/>
</dbReference>
<comment type="similarity">
    <text evidence="2">Belongs to the major facilitator superfamily. Sugar transporter (TC 2.A.1.1) family.</text>
</comment>
<feature type="non-terminal residue" evidence="7">
    <location>
        <position position="1"/>
    </location>
</feature>
<dbReference type="OMA" id="WSAFFLP"/>